<evidence type="ECO:0000313" key="3">
    <source>
        <dbReference type="Proteomes" id="UP000663828"/>
    </source>
</evidence>
<gene>
    <name evidence="1" type="ORF">EDS130_LOCUS34399</name>
    <name evidence="2" type="ORF">XAT740_LOCUS40519</name>
</gene>
<dbReference type="InterPro" id="IPR011051">
    <property type="entry name" value="RmlC_Cupin_sf"/>
</dbReference>
<evidence type="ECO:0000313" key="2">
    <source>
        <dbReference type="EMBL" id="CAF1516335.1"/>
    </source>
</evidence>
<evidence type="ECO:0000313" key="1">
    <source>
        <dbReference type="EMBL" id="CAF1371471.1"/>
    </source>
</evidence>
<dbReference type="EMBL" id="CAJNOR010004618">
    <property type="protein sequence ID" value="CAF1516335.1"/>
    <property type="molecule type" value="Genomic_DNA"/>
</dbReference>
<comment type="caution">
    <text evidence="1">The sequence shown here is derived from an EMBL/GenBank/DDBJ whole genome shotgun (WGS) entry which is preliminary data.</text>
</comment>
<evidence type="ECO:0000313" key="4">
    <source>
        <dbReference type="Proteomes" id="UP000663852"/>
    </source>
</evidence>
<dbReference type="OrthoDB" id="430319at2759"/>
<protein>
    <submittedName>
        <fullName evidence="1">Uncharacterized protein</fullName>
    </submittedName>
</protein>
<organism evidence="1 4">
    <name type="scientific">Adineta ricciae</name>
    <name type="common">Rotifer</name>
    <dbReference type="NCBI Taxonomy" id="249248"/>
    <lineage>
        <taxon>Eukaryota</taxon>
        <taxon>Metazoa</taxon>
        <taxon>Spiralia</taxon>
        <taxon>Gnathifera</taxon>
        <taxon>Rotifera</taxon>
        <taxon>Eurotatoria</taxon>
        <taxon>Bdelloidea</taxon>
        <taxon>Adinetida</taxon>
        <taxon>Adinetidae</taxon>
        <taxon>Adineta</taxon>
    </lineage>
</organism>
<dbReference type="AlphaFoldDB" id="A0A815IX75"/>
<accession>A0A815IX75</accession>
<dbReference type="EMBL" id="CAJNOJ010000287">
    <property type="protein sequence ID" value="CAF1371471.1"/>
    <property type="molecule type" value="Genomic_DNA"/>
</dbReference>
<dbReference type="Proteomes" id="UP000663828">
    <property type="component" value="Unassembled WGS sequence"/>
</dbReference>
<name>A0A815IX75_ADIRI</name>
<reference evidence="1" key="1">
    <citation type="submission" date="2021-02" db="EMBL/GenBank/DDBJ databases">
        <authorList>
            <person name="Nowell W R."/>
        </authorList>
    </citation>
    <scope>NUCLEOTIDE SEQUENCE</scope>
</reference>
<sequence length="229" mass="27184">MNVKQGELMIGHLEVNRFLDRLDFMNMNQECLKRMSKVLANWPDADVRTVPNVMYQVRCGNDENDPAIEYQINWFMNCVETFIHNHRHSFDSLCLEGEYTENIWEVVQDDSIIYEFLRRSDNTFDEPKKISGRLCHVRSRHHFPNNILHVDTGLFHSINAKEGDNTDDKRVLTFLTKRKCSFLQKMCVLSSSPTIDSLDDDMRMATEMERKEVYDKLRETIMTRYHYSQ</sequence>
<proteinExistence type="predicted"/>
<dbReference type="Proteomes" id="UP000663852">
    <property type="component" value="Unassembled WGS sequence"/>
</dbReference>
<dbReference type="SUPFAM" id="SSF51182">
    <property type="entry name" value="RmlC-like cupins"/>
    <property type="match status" value="1"/>
</dbReference>
<keyword evidence="3" id="KW-1185">Reference proteome</keyword>